<keyword evidence="2" id="KW-1185">Reference proteome</keyword>
<evidence type="ECO:0000313" key="2">
    <source>
        <dbReference type="Proteomes" id="UP000694044"/>
    </source>
</evidence>
<proteinExistence type="predicted"/>
<accession>A0A8T1VK19</accession>
<dbReference type="AlphaFoldDB" id="A0A8T1VK19"/>
<sequence length="93" mass="10184">MNGQFCHRVATQQNLALDGASRLAAGDHIQERGLAVKLHGSAEVADLLIKSMDSCLRCRSASSDSTRNTTRKMNTQPKLFHTSSYLMLNTSSM</sequence>
<gene>
    <name evidence="1" type="ORF">PHYPSEUDO_007086</name>
</gene>
<dbReference type="EMBL" id="JAGDFM010000289">
    <property type="protein sequence ID" value="KAG7380528.1"/>
    <property type="molecule type" value="Genomic_DNA"/>
</dbReference>
<name>A0A8T1VK19_9STRA</name>
<evidence type="ECO:0000313" key="1">
    <source>
        <dbReference type="EMBL" id="KAG7380528.1"/>
    </source>
</evidence>
<protein>
    <submittedName>
        <fullName evidence="1">Uncharacterized protein</fullName>
    </submittedName>
</protein>
<comment type="caution">
    <text evidence="1">The sequence shown here is derived from an EMBL/GenBank/DDBJ whole genome shotgun (WGS) entry which is preliminary data.</text>
</comment>
<organism evidence="1 2">
    <name type="scientific">Phytophthora pseudosyringae</name>
    <dbReference type="NCBI Taxonomy" id="221518"/>
    <lineage>
        <taxon>Eukaryota</taxon>
        <taxon>Sar</taxon>
        <taxon>Stramenopiles</taxon>
        <taxon>Oomycota</taxon>
        <taxon>Peronosporomycetes</taxon>
        <taxon>Peronosporales</taxon>
        <taxon>Peronosporaceae</taxon>
        <taxon>Phytophthora</taxon>
    </lineage>
</organism>
<dbReference type="Proteomes" id="UP000694044">
    <property type="component" value="Unassembled WGS sequence"/>
</dbReference>
<reference evidence="1" key="1">
    <citation type="submission" date="2021-02" db="EMBL/GenBank/DDBJ databases">
        <authorList>
            <person name="Palmer J.M."/>
        </authorList>
    </citation>
    <scope>NUCLEOTIDE SEQUENCE</scope>
    <source>
        <strain evidence="1">SCRP734</strain>
    </source>
</reference>